<feature type="compositionally biased region" description="Basic and acidic residues" evidence="1">
    <location>
        <begin position="411"/>
        <end position="425"/>
    </location>
</feature>
<accession>A0A4S2MMK6</accession>
<dbReference type="EMBL" id="ML220142">
    <property type="protein sequence ID" value="TGZ78331.1"/>
    <property type="molecule type" value="Genomic_DNA"/>
</dbReference>
<feature type="compositionally biased region" description="Basic and acidic residues" evidence="1">
    <location>
        <begin position="275"/>
        <end position="284"/>
    </location>
</feature>
<evidence type="ECO:0000313" key="3">
    <source>
        <dbReference type="Proteomes" id="UP000298138"/>
    </source>
</evidence>
<organism evidence="2 3">
    <name type="scientific">Ascodesmis nigricans</name>
    <dbReference type="NCBI Taxonomy" id="341454"/>
    <lineage>
        <taxon>Eukaryota</taxon>
        <taxon>Fungi</taxon>
        <taxon>Dikarya</taxon>
        <taxon>Ascomycota</taxon>
        <taxon>Pezizomycotina</taxon>
        <taxon>Pezizomycetes</taxon>
        <taxon>Pezizales</taxon>
        <taxon>Ascodesmidaceae</taxon>
        <taxon>Ascodesmis</taxon>
    </lineage>
</organism>
<feature type="region of interest" description="Disordered" evidence="1">
    <location>
        <begin position="386"/>
        <end position="429"/>
    </location>
</feature>
<feature type="region of interest" description="Disordered" evidence="1">
    <location>
        <begin position="262"/>
        <end position="286"/>
    </location>
</feature>
<gene>
    <name evidence="2" type="ORF">EX30DRAFT_366003</name>
</gene>
<reference evidence="2 3" key="1">
    <citation type="submission" date="2019-04" db="EMBL/GenBank/DDBJ databases">
        <title>Comparative genomics and transcriptomics to analyze fruiting body development in filamentous ascomycetes.</title>
        <authorList>
            <consortium name="DOE Joint Genome Institute"/>
            <person name="Lutkenhaus R."/>
            <person name="Traeger S."/>
            <person name="Breuer J."/>
            <person name="Kuo A."/>
            <person name="Lipzen A."/>
            <person name="Pangilinan J."/>
            <person name="Dilworth D."/>
            <person name="Sandor L."/>
            <person name="Poggeler S."/>
            <person name="Barry K."/>
            <person name="Grigoriev I.V."/>
            <person name="Nowrousian M."/>
        </authorList>
    </citation>
    <scope>NUCLEOTIDE SEQUENCE [LARGE SCALE GENOMIC DNA]</scope>
    <source>
        <strain evidence="2 3">CBS 389.68</strain>
    </source>
</reference>
<feature type="region of interest" description="Disordered" evidence="1">
    <location>
        <begin position="49"/>
        <end position="81"/>
    </location>
</feature>
<protein>
    <submittedName>
        <fullName evidence="2">Uncharacterized protein</fullName>
    </submittedName>
</protein>
<dbReference type="Proteomes" id="UP000298138">
    <property type="component" value="Unassembled WGS sequence"/>
</dbReference>
<feature type="compositionally biased region" description="Low complexity" evidence="1">
    <location>
        <begin position="49"/>
        <end position="60"/>
    </location>
</feature>
<dbReference type="InParanoid" id="A0A4S2MMK6"/>
<evidence type="ECO:0000256" key="1">
    <source>
        <dbReference type="SAM" id="MobiDB-lite"/>
    </source>
</evidence>
<keyword evidence="3" id="KW-1185">Reference proteome</keyword>
<dbReference type="AlphaFoldDB" id="A0A4S2MMK6"/>
<evidence type="ECO:0000313" key="2">
    <source>
        <dbReference type="EMBL" id="TGZ78331.1"/>
    </source>
</evidence>
<sequence>MDPGEIGLDLNLDVLGGEMDGGHGDCDDYDYDMADYNIFSDDIDNNYTDNTDNNAGNTDNGNGGGKGTHGAGDRKGVQGEGNGLGEGFINRWFSSVSTSMHYVGVDMKERWIGPVADGAGGLLRTHLPHLLSPSPPPSTSARITTITLSPSPSPSSPITIFTRHLHPHLTTTLTFTHDSRRFCTQLSTSSGGRIVFGIDDITKCEVYLTAPGHTVVVWTVVAGREVGVVTDREGVVGGILRAVGRGGEGEMVVGQTQGFRDAAREGGGVDSDTDGPGKVEEGRGDGALGGIEDGLITYTGGIENDNNTDLRSTEPSAPQTPTACSITISPAPPPPSPATFHLKLHQSPHDLNIPGHWSLHTWCHTFLPFITTAISFPDYIDPRRLHRSSSSTLPRDTIEQKGHVFWPPTHGGDDQETADRAERSSQCDSDFDLVEEERDDPTWELQTEAQRPWKTLGGLAKNTIRKGRRQGRRAEKIVTGVVGGAVQGAIQGALEGIERANSGR</sequence>
<name>A0A4S2MMK6_9PEZI</name>
<proteinExistence type="predicted"/>
<feature type="compositionally biased region" description="Gly residues" evidence="1">
    <location>
        <begin position="61"/>
        <end position="70"/>
    </location>
</feature>